<dbReference type="Proteomes" id="UP000676310">
    <property type="component" value="Unassembled WGS sequence"/>
</dbReference>
<reference evidence="2" key="1">
    <citation type="submission" date="2021-05" db="EMBL/GenBank/DDBJ databases">
        <authorList>
            <person name="Stam R."/>
        </authorList>
    </citation>
    <scope>NUCLEOTIDE SEQUENCE</scope>
    <source>
        <strain evidence="2">CS162</strain>
    </source>
</reference>
<protein>
    <submittedName>
        <fullName evidence="2">Uncharacterized protein</fullName>
    </submittedName>
</protein>
<organism evidence="2 3">
    <name type="scientific">Alternaria atra</name>
    <dbReference type="NCBI Taxonomy" id="119953"/>
    <lineage>
        <taxon>Eukaryota</taxon>
        <taxon>Fungi</taxon>
        <taxon>Dikarya</taxon>
        <taxon>Ascomycota</taxon>
        <taxon>Pezizomycotina</taxon>
        <taxon>Dothideomycetes</taxon>
        <taxon>Pleosporomycetidae</taxon>
        <taxon>Pleosporales</taxon>
        <taxon>Pleosporineae</taxon>
        <taxon>Pleosporaceae</taxon>
        <taxon>Alternaria</taxon>
        <taxon>Alternaria sect. Ulocladioides</taxon>
    </lineage>
</organism>
<accession>A0A8J2HXI5</accession>
<dbReference type="EMBL" id="CAJRGZ010000017">
    <property type="protein sequence ID" value="CAG5155925.1"/>
    <property type="molecule type" value="Genomic_DNA"/>
</dbReference>
<gene>
    <name evidence="2" type="ORF">ALTATR162_LOCUS3904</name>
</gene>
<feature type="signal peptide" evidence="1">
    <location>
        <begin position="1"/>
        <end position="17"/>
    </location>
</feature>
<sequence length="118" mass="11851">MYAFTIIIVAALGLATASPASDFSSRQVAAVASVDRSAGPGCTGTICNKAGSGDLHAGCNAITDSCQASLRLNYANAGCKVAIWTDAKCTSVTQFANVTTPGECYALGPPIKGISVTC</sequence>
<evidence type="ECO:0000313" key="3">
    <source>
        <dbReference type="Proteomes" id="UP000676310"/>
    </source>
</evidence>
<evidence type="ECO:0000313" key="2">
    <source>
        <dbReference type="EMBL" id="CAG5155925.1"/>
    </source>
</evidence>
<dbReference type="OrthoDB" id="3679644at2759"/>
<dbReference type="GeneID" id="67015512"/>
<dbReference type="AlphaFoldDB" id="A0A8J2HXI5"/>
<comment type="caution">
    <text evidence="2">The sequence shown here is derived from an EMBL/GenBank/DDBJ whole genome shotgun (WGS) entry which is preliminary data.</text>
</comment>
<dbReference type="RefSeq" id="XP_043167449.1">
    <property type="nucleotide sequence ID" value="XM_043311514.1"/>
</dbReference>
<keyword evidence="1" id="KW-0732">Signal</keyword>
<proteinExistence type="predicted"/>
<keyword evidence="3" id="KW-1185">Reference proteome</keyword>
<feature type="chain" id="PRO_5035153104" evidence="1">
    <location>
        <begin position="18"/>
        <end position="118"/>
    </location>
</feature>
<evidence type="ECO:0000256" key="1">
    <source>
        <dbReference type="SAM" id="SignalP"/>
    </source>
</evidence>
<name>A0A8J2HXI5_9PLEO</name>